<protein>
    <submittedName>
        <fullName evidence="2">Uncharacterized protein</fullName>
    </submittedName>
</protein>
<keyword evidence="1" id="KW-0732">Signal</keyword>
<comment type="caution">
    <text evidence="2">The sequence shown here is derived from an EMBL/GenBank/DDBJ whole genome shotgun (WGS) entry which is preliminary data.</text>
</comment>
<feature type="signal peptide" evidence="1">
    <location>
        <begin position="1"/>
        <end position="17"/>
    </location>
</feature>
<reference evidence="2 3" key="1">
    <citation type="submission" date="2018-01" db="EMBL/GenBank/DDBJ databases">
        <title>Co-occurrence of chitin degradation, pigmentation and bioactivity in marine Pseudoalteromonas.</title>
        <authorList>
            <person name="Paulsen S."/>
            <person name="Gram L."/>
            <person name="Machado H."/>
        </authorList>
    </citation>
    <scope>NUCLEOTIDE SEQUENCE [LARGE SCALE GENOMIC DNA]</scope>
    <source>
        <strain evidence="2 3">S3898</strain>
    </source>
</reference>
<accession>A0A4Q7IMP8</accession>
<dbReference type="Proteomes" id="UP000291338">
    <property type="component" value="Unassembled WGS sequence"/>
</dbReference>
<feature type="chain" id="PRO_5020733086" evidence="1">
    <location>
        <begin position="18"/>
        <end position="118"/>
    </location>
</feature>
<gene>
    <name evidence="2" type="ORF">C1E23_13275</name>
</gene>
<organism evidence="2 3">
    <name type="scientific">Pseudoalteromonas phenolica</name>
    <dbReference type="NCBI Taxonomy" id="161398"/>
    <lineage>
        <taxon>Bacteria</taxon>
        <taxon>Pseudomonadati</taxon>
        <taxon>Pseudomonadota</taxon>
        <taxon>Gammaproteobacteria</taxon>
        <taxon>Alteromonadales</taxon>
        <taxon>Pseudoalteromonadaceae</taxon>
        <taxon>Pseudoalteromonas</taxon>
    </lineage>
</organism>
<evidence type="ECO:0000256" key="1">
    <source>
        <dbReference type="SAM" id="SignalP"/>
    </source>
</evidence>
<name>A0A4Q7IMP8_9GAMM</name>
<dbReference type="RefSeq" id="WP_130256037.1">
    <property type="nucleotide sequence ID" value="NZ_PPSX01000047.1"/>
</dbReference>
<evidence type="ECO:0000313" key="2">
    <source>
        <dbReference type="EMBL" id="RZQ52626.1"/>
    </source>
</evidence>
<sequence>MKSFILLLALSSLPVFAGTIQCSGTVDKIGIHSSNKILLKLSSMNRAVFICSPSSEWRVSGTSYTTSPDMCNSLLSMLMHAKSTKADMGHVWFDGDDVPANCSEWGSWKTANIRYFMY</sequence>
<dbReference type="AlphaFoldDB" id="A0A4Q7IMP8"/>
<evidence type="ECO:0000313" key="3">
    <source>
        <dbReference type="Proteomes" id="UP000291338"/>
    </source>
</evidence>
<dbReference type="EMBL" id="PPSX01000047">
    <property type="protein sequence ID" value="RZQ52626.1"/>
    <property type="molecule type" value="Genomic_DNA"/>
</dbReference>
<proteinExistence type="predicted"/>